<dbReference type="CDD" id="cd04488">
    <property type="entry name" value="RecG_wedge_OBF"/>
    <property type="match status" value="1"/>
</dbReference>
<dbReference type="OrthoDB" id="9804325at2"/>
<protein>
    <recommendedName>
        <fullName evidence="2 15">ATP-dependent DNA helicase RecG</fullName>
        <ecNumber evidence="13 15">5.6.2.4</ecNumber>
    </recommendedName>
</protein>
<feature type="domain" description="Helicase ATP-binding" evidence="16">
    <location>
        <begin position="269"/>
        <end position="430"/>
    </location>
</feature>
<dbReference type="GO" id="GO:0043138">
    <property type="term" value="F:3'-5' DNA helicase activity"/>
    <property type="evidence" value="ECO:0007669"/>
    <property type="project" value="UniProtKB-EC"/>
</dbReference>
<dbReference type="InterPro" id="IPR014001">
    <property type="entry name" value="Helicase_ATP-bd"/>
</dbReference>
<dbReference type="Proteomes" id="UP000075531">
    <property type="component" value="Unassembled WGS sequence"/>
</dbReference>
<evidence type="ECO:0000313" key="18">
    <source>
        <dbReference type="EMBL" id="KYH35904.1"/>
    </source>
</evidence>
<keyword evidence="4 15" id="KW-0227">DNA damage</keyword>
<keyword evidence="3 15" id="KW-0547">Nucleotide-binding</keyword>
<comment type="function">
    <text evidence="15">Plays a critical role in recombination and DNA repair. Helps process Holliday junction intermediates to mature products by catalyzing branch migration. Has replication fork regression activity, unwinds stalled or blocked replication forks to make a HJ that can be resolved. Has a DNA unwinding activity characteristic of a DNA helicase with 3'-5' polarity.</text>
</comment>
<dbReference type="InterPro" id="IPR045562">
    <property type="entry name" value="RecG_dom3_C"/>
</dbReference>
<dbReference type="Pfam" id="PF17191">
    <property type="entry name" value="RecG_wedge"/>
    <property type="match status" value="1"/>
</dbReference>
<comment type="catalytic activity">
    <reaction evidence="12 15">
        <text>Couples ATP hydrolysis with the unwinding of duplex DNA by translocating in the 3'-5' direction.</text>
        <dbReference type="EC" id="5.6.2.4"/>
    </reaction>
</comment>
<evidence type="ECO:0000259" key="17">
    <source>
        <dbReference type="PROSITE" id="PS51194"/>
    </source>
</evidence>
<evidence type="ECO:0000256" key="1">
    <source>
        <dbReference type="ARBA" id="ARBA00007504"/>
    </source>
</evidence>
<evidence type="ECO:0000256" key="12">
    <source>
        <dbReference type="ARBA" id="ARBA00034617"/>
    </source>
</evidence>
<evidence type="ECO:0000313" key="19">
    <source>
        <dbReference type="Proteomes" id="UP000075531"/>
    </source>
</evidence>
<evidence type="ECO:0000256" key="15">
    <source>
        <dbReference type="RuleBase" id="RU363016"/>
    </source>
</evidence>
<evidence type="ECO:0000256" key="3">
    <source>
        <dbReference type="ARBA" id="ARBA00022741"/>
    </source>
</evidence>
<dbReference type="NCBIfam" id="NF008168">
    <property type="entry name" value="PRK10917.2-2"/>
    <property type="match status" value="1"/>
</dbReference>
<sequence>MNLYDDVRYLKGVGPKMSAELHKCGVFTILDLLLYFPRDYEYIKSNKYFKETTVNENVILKCTVEKILQDSITRTRKKMSTVIFNDSKSTFKGIWFNQPYAKRNFVLGNSYMIYGKIQKLGREIVLINPKIVKGNVHCKDKIIAKYPLKGKLTNSFMSRIISQVLNCVEITENMPLYIINKFKFCSLKEALINIHIPMDYNKLNEAKRRLKFQELFTYSLKILMLRHYINKSKLGISFSISPELKLLKEKIPFSLTNAQSRVIREILIDEKSNKPMNRLLQGDVGCGKTIVAIISIFNVAMNGYQVAMMVPTEILARQHYNEMCNILRDFDLSIELLVGSTSNKNKKLIKERLKNGEIDIIVGTHSLLEYDVEFKKLGFVVTDEQHRFGVNQRCVLLNKGNNIDVLVMTATPIPRTLTLYLYGDLDVSVIDELPPGRKKVETYYLSKFEKNRVYKFALEQIKQGRQIYIVCPLIEENENMVLTSVDKLYNELKDKYFSDSNVAVLHGKMNGKEKEDIMLKFKNHDIDVLISTTVIEVGINVPNASVMIIENAERFGLAQLHQLRGRVGRGKYKSYCILIADIKSDITKRRMETMKKSSDGFFIAEEDLKIRGSGELFGLKQHGEDELILADVVEDFELLKYANEEAKKLLLNDEQEYVKIKEDILKKIDKSSTYICFN</sequence>
<evidence type="ECO:0000256" key="14">
    <source>
        <dbReference type="ARBA" id="ARBA00048988"/>
    </source>
</evidence>
<dbReference type="PANTHER" id="PTHR47964">
    <property type="entry name" value="ATP-DEPENDENT DNA HELICASE HOMOLOG RECG, CHLOROPLASTIC"/>
    <property type="match status" value="1"/>
</dbReference>
<comment type="catalytic activity">
    <reaction evidence="14 15">
        <text>ATP + H2O = ADP + phosphate + H(+)</text>
        <dbReference type="Rhea" id="RHEA:13065"/>
        <dbReference type="ChEBI" id="CHEBI:15377"/>
        <dbReference type="ChEBI" id="CHEBI:15378"/>
        <dbReference type="ChEBI" id="CHEBI:30616"/>
        <dbReference type="ChEBI" id="CHEBI:43474"/>
        <dbReference type="ChEBI" id="CHEBI:456216"/>
        <dbReference type="EC" id="5.6.2.4"/>
    </reaction>
</comment>
<dbReference type="CDD" id="cd17992">
    <property type="entry name" value="DEXHc_RecG"/>
    <property type="match status" value="1"/>
</dbReference>
<dbReference type="InterPro" id="IPR027417">
    <property type="entry name" value="P-loop_NTPase"/>
</dbReference>
<dbReference type="GO" id="GO:0006310">
    <property type="term" value="P:DNA recombination"/>
    <property type="evidence" value="ECO:0007669"/>
    <property type="project" value="UniProtKB-UniRule"/>
</dbReference>
<evidence type="ECO:0000256" key="2">
    <source>
        <dbReference type="ARBA" id="ARBA00017846"/>
    </source>
</evidence>
<keyword evidence="10 15" id="KW-0234">DNA repair</keyword>
<evidence type="ECO:0000256" key="4">
    <source>
        <dbReference type="ARBA" id="ARBA00022763"/>
    </source>
</evidence>
<dbReference type="NCBIfam" id="NF008165">
    <property type="entry name" value="PRK10917.1-3"/>
    <property type="match status" value="1"/>
</dbReference>
<name>A0A151B7N8_9CLOT</name>
<comment type="similarity">
    <text evidence="1 15">Belongs to the helicase family. RecG subfamily.</text>
</comment>
<feature type="domain" description="Helicase C-terminal" evidence="17">
    <location>
        <begin position="439"/>
        <end position="609"/>
    </location>
</feature>
<dbReference type="PATRIC" id="fig|1121338.3.peg.301"/>
<dbReference type="NCBIfam" id="TIGR00643">
    <property type="entry name" value="recG"/>
    <property type="match status" value="1"/>
</dbReference>
<dbReference type="AlphaFoldDB" id="A0A151B7N8"/>
<dbReference type="EC" id="5.6.2.4" evidence="13 15"/>
<dbReference type="PANTHER" id="PTHR47964:SF1">
    <property type="entry name" value="ATP-DEPENDENT DNA HELICASE HOMOLOG RECG, CHLOROPLASTIC"/>
    <property type="match status" value="1"/>
</dbReference>
<comment type="caution">
    <text evidence="18">The sequence shown here is derived from an EMBL/GenBank/DDBJ whole genome shotgun (WGS) entry which is preliminary data.</text>
</comment>
<evidence type="ECO:0000256" key="8">
    <source>
        <dbReference type="ARBA" id="ARBA00023125"/>
    </source>
</evidence>
<dbReference type="Pfam" id="PF00271">
    <property type="entry name" value="Helicase_C"/>
    <property type="match status" value="1"/>
</dbReference>
<dbReference type="InterPro" id="IPR004609">
    <property type="entry name" value="ATP-dep_DNA_helicase_RecG"/>
</dbReference>
<organism evidence="18 19">
    <name type="scientific">Clostridium tepidiprofundi DSM 19306</name>
    <dbReference type="NCBI Taxonomy" id="1121338"/>
    <lineage>
        <taxon>Bacteria</taxon>
        <taxon>Bacillati</taxon>
        <taxon>Bacillota</taxon>
        <taxon>Clostridia</taxon>
        <taxon>Eubacteriales</taxon>
        <taxon>Clostridiaceae</taxon>
        <taxon>Clostridium</taxon>
    </lineage>
</organism>
<dbReference type="STRING" id="1121338.CLTEP_02970"/>
<dbReference type="PROSITE" id="PS51194">
    <property type="entry name" value="HELICASE_CTER"/>
    <property type="match status" value="1"/>
</dbReference>
<dbReference type="GO" id="GO:0016887">
    <property type="term" value="F:ATP hydrolysis activity"/>
    <property type="evidence" value="ECO:0007669"/>
    <property type="project" value="RHEA"/>
</dbReference>
<accession>A0A151B7N8</accession>
<evidence type="ECO:0000256" key="7">
    <source>
        <dbReference type="ARBA" id="ARBA00022840"/>
    </source>
</evidence>
<dbReference type="Gene3D" id="2.40.50.140">
    <property type="entry name" value="Nucleic acid-binding proteins"/>
    <property type="match status" value="1"/>
</dbReference>
<gene>
    <name evidence="18" type="primary">recG</name>
    <name evidence="18" type="ORF">CLTEP_02970</name>
</gene>
<dbReference type="Pfam" id="PF19833">
    <property type="entry name" value="RecG_dom3_C"/>
    <property type="match status" value="1"/>
</dbReference>
<reference evidence="18 19" key="1">
    <citation type="submission" date="2016-02" db="EMBL/GenBank/DDBJ databases">
        <title>Genome sequence of Clostridium tepidiprofundi DSM 19306.</title>
        <authorList>
            <person name="Poehlein A."/>
            <person name="Daniel R."/>
        </authorList>
    </citation>
    <scope>NUCLEOTIDE SEQUENCE [LARGE SCALE GENOMIC DNA]</scope>
    <source>
        <strain evidence="18 19">DSM 19306</strain>
    </source>
</reference>
<dbReference type="InterPro" id="IPR012340">
    <property type="entry name" value="NA-bd_OB-fold"/>
</dbReference>
<dbReference type="EMBL" id="LTBA01000001">
    <property type="protein sequence ID" value="KYH35904.1"/>
    <property type="molecule type" value="Genomic_DNA"/>
</dbReference>
<dbReference type="PROSITE" id="PS51192">
    <property type="entry name" value="HELICASE_ATP_BIND_1"/>
    <property type="match status" value="1"/>
</dbReference>
<dbReference type="GO" id="GO:0003677">
    <property type="term" value="F:DNA binding"/>
    <property type="evidence" value="ECO:0007669"/>
    <property type="project" value="UniProtKB-KW"/>
</dbReference>
<dbReference type="InterPro" id="IPR047112">
    <property type="entry name" value="RecG/Mfd"/>
</dbReference>
<dbReference type="GO" id="GO:0005524">
    <property type="term" value="F:ATP binding"/>
    <property type="evidence" value="ECO:0007669"/>
    <property type="project" value="UniProtKB-KW"/>
</dbReference>
<dbReference type="Pfam" id="PF00270">
    <property type="entry name" value="DEAD"/>
    <property type="match status" value="1"/>
</dbReference>
<keyword evidence="19" id="KW-1185">Reference proteome</keyword>
<dbReference type="GO" id="GO:0006281">
    <property type="term" value="P:DNA repair"/>
    <property type="evidence" value="ECO:0007669"/>
    <property type="project" value="UniProtKB-UniRule"/>
</dbReference>
<dbReference type="InterPro" id="IPR011545">
    <property type="entry name" value="DEAD/DEAH_box_helicase_dom"/>
</dbReference>
<keyword evidence="6 15" id="KW-0347">Helicase</keyword>
<dbReference type="SMART" id="SM00487">
    <property type="entry name" value="DEXDc"/>
    <property type="match status" value="1"/>
</dbReference>
<evidence type="ECO:0000256" key="5">
    <source>
        <dbReference type="ARBA" id="ARBA00022801"/>
    </source>
</evidence>
<proteinExistence type="inferred from homology"/>
<evidence type="ECO:0000256" key="10">
    <source>
        <dbReference type="ARBA" id="ARBA00023204"/>
    </source>
</evidence>
<keyword evidence="9 15" id="KW-0233">DNA recombination</keyword>
<keyword evidence="8" id="KW-0238">DNA-binding</keyword>
<keyword evidence="11" id="KW-0413">Isomerase</keyword>
<dbReference type="SUPFAM" id="SSF52540">
    <property type="entry name" value="P-loop containing nucleoside triphosphate hydrolases"/>
    <property type="match status" value="2"/>
</dbReference>
<dbReference type="Gene3D" id="3.40.50.300">
    <property type="entry name" value="P-loop containing nucleotide triphosphate hydrolases"/>
    <property type="match status" value="2"/>
</dbReference>
<keyword evidence="7 15" id="KW-0067">ATP-binding</keyword>
<evidence type="ECO:0000256" key="11">
    <source>
        <dbReference type="ARBA" id="ARBA00023235"/>
    </source>
</evidence>
<dbReference type="InterPro" id="IPR001650">
    <property type="entry name" value="Helicase_C-like"/>
</dbReference>
<dbReference type="SMART" id="SM00490">
    <property type="entry name" value="HELICc"/>
    <property type="match status" value="1"/>
</dbReference>
<evidence type="ECO:0000256" key="9">
    <source>
        <dbReference type="ARBA" id="ARBA00023172"/>
    </source>
</evidence>
<dbReference type="SUPFAM" id="SSF50249">
    <property type="entry name" value="Nucleic acid-binding proteins"/>
    <property type="match status" value="1"/>
</dbReference>
<evidence type="ECO:0000256" key="13">
    <source>
        <dbReference type="ARBA" id="ARBA00034808"/>
    </source>
</evidence>
<evidence type="ECO:0000256" key="6">
    <source>
        <dbReference type="ARBA" id="ARBA00022806"/>
    </source>
</evidence>
<dbReference type="RefSeq" id="WP_066821431.1">
    <property type="nucleotide sequence ID" value="NZ_LTBA01000001.1"/>
</dbReference>
<keyword evidence="5 15" id="KW-0378">Hydrolase</keyword>
<evidence type="ECO:0000259" key="16">
    <source>
        <dbReference type="PROSITE" id="PS51192"/>
    </source>
</evidence>
<dbReference type="InterPro" id="IPR033454">
    <property type="entry name" value="RecG_wedge"/>
</dbReference>